<sequence length="294" mass="30505">MTDPAKTIIGFIGLGLMGRPMCRNLLKAGISPIVYNRSAPPREELVREGATAVPSPADVARLAEIIVIMVADTAAVEDVLSGPHGLLQTLRPGTLIIDMGTTAVPATRRLAALVEEKGAAYVDAPVSGGTIGAEGGTLTIMVGGHDEAVARAKPVLSVFGSRITHVGGIGAGQVAKAANQVIVGLNIGAVAEALALARAAGVDPARVREALRGGFADSRILEVHGQRMVEGNFAPGGKCTTQRKDMHQALEFAATLDLDLPATALSRDLYDRLIAAGDGELDHAALFRLYERTI</sequence>
<dbReference type="Pfam" id="PF14833">
    <property type="entry name" value="NAD_binding_11"/>
    <property type="match status" value="1"/>
</dbReference>
<accession>A0ABM7WB62</accession>
<reference evidence="5 6" key="1">
    <citation type="submission" date="2022-01" db="EMBL/GenBank/DDBJ databases">
        <title>Desulfofustis limnae sp. nov., a novel mesophilic sulfate-reducing bacterium isolated from marsh soil.</title>
        <authorList>
            <person name="Watanabe M."/>
            <person name="Takahashi A."/>
            <person name="Kojima H."/>
            <person name="Fukui M."/>
        </authorList>
    </citation>
    <scope>NUCLEOTIDE SEQUENCE [LARGE SCALE GENOMIC DNA]</scope>
    <source>
        <strain evidence="5 6">PPLL</strain>
    </source>
</reference>
<name>A0ABM7WB62_9BACT</name>
<dbReference type="RefSeq" id="WP_284151605.1">
    <property type="nucleotide sequence ID" value="NZ_AP025516.1"/>
</dbReference>
<evidence type="ECO:0000256" key="2">
    <source>
        <dbReference type="ARBA" id="ARBA00023027"/>
    </source>
</evidence>
<feature type="domain" description="3-hydroxyisobutyrate dehydrogenase-like NAD-binding" evidence="4">
    <location>
        <begin position="170"/>
        <end position="290"/>
    </location>
</feature>
<evidence type="ECO:0000259" key="3">
    <source>
        <dbReference type="Pfam" id="PF03446"/>
    </source>
</evidence>
<dbReference type="Gene3D" id="3.40.50.720">
    <property type="entry name" value="NAD(P)-binding Rossmann-like Domain"/>
    <property type="match status" value="1"/>
</dbReference>
<evidence type="ECO:0000313" key="6">
    <source>
        <dbReference type="Proteomes" id="UP000830055"/>
    </source>
</evidence>
<evidence type="ECO:0000313" key="5">
    <source>
        <dbReference type="EMBL" id="BDD88222.1"/>
    </source>
</evidence>
<dbReference type="InterPro" id="IPR006115">
    <property type="entry name" value="6PGDH_NADP-bd"/>
</dbReference>
<dbReference type="InterPro" id="IPR015815">
    <property type="entry name" value="HIBADH-related"/>
</dbReference>
<keyword evidence="2" id="KW-0520">NAD</keyword>
<dbReference type="SUPFAM" id="SSF48179">
    <property type="entry name" value="6-phosphogluconate dehydrogenase C-terminal domain-like"/>
    <property type="match status" value="1"/>
</dbReference>
<dbReference type="PANTHER" id="PTHR43060:SF15">
    <property type="entry name" value="3-HYDROXYISOBUTYRATE DEHYDROGENASE-LIKE 1, MITOCHONDRIAL-RELATED"/>
    <property type="match status" value="1"/>
</dbReference>
<keyword evidence="1" id="KW-0560">Oxidoreductase</keyword>
<dbReference type="Proteomes" id="UP000830055">
    <property type="component" value="Chromosome"/>
</dbReference>
<dbReference type="InterPro" id="IPR013328">
    <property type="entry name" value="6PGD_dom2"/>
</dbReference>
<dbReference type="InterPro" id="IPR008927">
    <property type="entry name" value="6-PGluconate_DH-like_C_sf"/>
</dbReference>
<evidence type="ECO:0000259" key="4">
    <source>
        <dbReference type="Pfam" id="PF14833"/>
    </source>
</evidence>
<organism evidence="5 6">
    <name type="scientific">Desulfofustis limnaeus</name>
    <dbReference type="NCBI Taxonomy" id="2740163"/>
    <lineage>
        <taxon>Bacteria</taxon>
        <taxon>Pseudomonadati</taxon>
        <taxon>Thermodesulfobacteriota</taxon>
        <taxon>Desulfobulbia</taxon>
        <taxon>Desulfobulbales</taxon>
        <taxon>Desulfocapsaceae</taxon>
        <taxon>Desulfofustis</taxon>
    </lineage>
</organism>
<keyword evidence="6" id="KW-1185">Reference proteome</keyword>
<dbReference type="Gene3D" id="1.10.1040.10">
    <property type="entry name" value="N-(1-d-carboxylethyl)-l-norvaline Dehydrogenase, domain 2"/>
    <property type="match status" value="1"/>
</dbReference>
<dbReference type="InterPro" id="IPR029154">
    <property type="entry name" value="HIBADH-like_NADP-bd"/>
</dbReference>
<protein>
    <submittedName>
        <fullName evidence="5">2-hydroxy-3-oxopropionate reductase</fullName>
    </submittedName>
</protein>
<dbReference type="EMBL" id="AP025516">
    <property type="protein sequence ID" value="BDD88222.1"/>
    <property type="molecule type" value="Genomic_DNA"/>
</dbReference>
<gene>
    <name evidence="5" type="ORF">DPPLL_25870</name>
</gene>
<dbReference type="InterPro" id="IPR036291">
    <property type="entry name" value="NAD(P)-bd_dom_sf"/>
</dbReference>
<evidence type="ECO:0000256" key="1">
    <source>
        <dbReference type="ARBA" id="ARBA00023002"/>
    </source>
</evidence>
<feature type="domain" description="6-phosphogluconate dehydrogenase NADP-binding" evidence="3">
    <location>
        <begin position="9"/>
        <end position="167"/>
    </location>
</feature>
<dbReference type="SUPFAM" id="SSF51735">
    <property type="entry name" value="NAD(P)-binding Rossmann-fold domains"/>
    <property type="match status" value="1"/>
</dbReference>
<dbReference type="Pfam" id="PF03446">
    <property type="entry name" value="NAD_binding_2"/>
    <property type="match status" value="1"/>
</dbReference>
<dbReference type="PIRSF" id="PIRSF000103">
    <property type="entry name" value="HIBADH"/>
    <property type="match status" value="1"/>
</dbReference>
<dbReference type="PANTHER" id="PTHR43060">
    <property type="entry name" value="3-HYDROXYISOBUTYRATE DEHYDROGENASE-LIKE 1, MITOCHONDRIAL-RELATED"/>
    <property type="match status" value="1"/>
</dbReference>
<proteinExistence type="predicted"/>